<evidence type="ECO:0000313" key="4">
    <source>
        <dbReference type="Proteomes" id="UP000005205"/>
    </source>
</evidence>
<accession>A0A158NX43</accession>
<evidence type="ECO:0000313" key="3">
    <source>
        <dbReference type="EnsemblMetazoa" id="XP_012062101.1"/>
    </source>
</evidence>
<dbReference type="Proteomes" id="UP000005205">
    <property type="component" value="Unassembled WGS sequence"/>
</dbReference>
<dbReference type="OrthoDB" id="420884at2759"/>
<feature type="coiled-coil region" evidence="1">
    <location>
        <begin position="159"/>
        <end position="212"/>
    </location>
</feature>
<dbReference type="EMBL" id="ADTU01029158">
    <property type="status" value="NOT_ANNOTATED_CDS"/>
    <property type="molecule type" value="Genomic_DNA"/>
</dbReference>
<dbReference type="InParanoid" id="A0A158NX43"/>
<evidence type="ECO:0000256" key="2">
    <source>
        <dbReference type="SAM" id="MobiDB-lite"/>
    </source>
</evidence>
<keyword evidence="1" id="KW-0175">Coiled coil</keyword>
<dbReference type="KEGG" id="acep:105625378"/>
<dbReference type="STRING" id="12957.A0A158NX43"/>
<reference evidence="4" key="1">
    <citation type="journal article" date="2011" name="PLoS Genet.">
        <title>The genome sequence of the leaf-cutter ant Atta cephalotes reveals insights into its obligate symbiotic lifestyle.</title>
        <authorList>
            <person name="Suen G."/>
            <person name="Teiling C."/>
            <person name="Li L."/>
            <person name="Holt C."/>
            <person name="Abouheif E."/>
            <person name="Bornberg-Bauer E."/>
            <person name="Bouffard P."/>
            <person name="Caldera E.J."/>
            <person name="Cash E."/>
            <person name="Cavanaugh A."/>
            <person name="Denas O."/>
            <person name="Elhaik E."/>
            <person name="Fave M.J."/>
            <person name="Gadau J."/>
            <person name="Gibson J.D."/>
            <person name="Graur D."/>
            <person name="Grubbs K.J."/>
            <person name="Hagen D.E."/>
            <person name="Harkins T.T."/>
            <person name="Helmkampf M."/>
            <person name="Hu H."/>
            <person name="Johnson B.R."/>
            <person name="Kim J."/>
            <person name="Marsh S.E."/>
            <person name="Moeller J.A."/>
            <person name="Munoz-Torres M.C."/>
            <person name="Murphy M.C."/>
            <person name="Naughton M.C."/>
            <person name="Nigam S."/>
            <person name="Overson R."/>
            <person name="Rajakumar R."/>
            <person name="Reese J.T."/>
            <person name="Scott J.J."/>
            <person name="Smith C.R."/>
            <person name="Tao S."/>
            <person name="Tsutsui N.D."/>
            <person name="Viljakainen L."/>
            <person name="Wissler L."/>
            <person name="Yandell M.D."/>
            <person name="Zimmer F."/>
            <person name="Taylor J."/>
            <person name="Slater S.C."/>
            <person name="Clifton S.W."/>
            <person name="Warren W.C."/>
            <person name="Elsik C.G."/>
            <person name="Smith C.D."/>
            <person name="Weinstock G.M."/>
            <person name="Gerardo N.M."/>
            <person name="Currie C.R."/>
        </authorList>
    </citation>
    <scope>NUCLEOTIDE SEQUENCE [LARGE SCALE GENOMIC DNA]</scope>
</reference>
<dbReference type="eggNOG" id="KOG2412">
    <property type="taxonomic scope" value="Eukaryota"/>
</dbReference>
<gene>
    <name evidence="3" type="primary">105625378</name>
</gene>
<proteinExistence type="predicted"/>
<protein>
    <submittedName>
        <fullName evidence="3">Uncharacterized protein</fullName>
    </submittedName>
</protein>
<evidence type="ECO:0000256" key="1">
    <source>
        <dbReference type="SAM" id="Coils"/>
    </source>
</evidence>
<sequence length="390" mass="44874">MSFHSERTKVETNKMNDIDITSDFTRLKVSVLEKASRISATTKVDRITIGPQSTLYEEDSNKADNIENEQNSCNIKSPQITIISPKHNMVATSNGIHFSVNKIDAESELQRKEEVWKVIDRRIQHMNENVRVIQEQMANSRSSMARERERRSEEKLAYFLAEEERLAEQEEIKRRHEQQLQAQRAQEQKEKLEREMEEYRRRMKEKERLMKTVSVHRDQFTAKYCDLVALSKTCKDQQAFSAIFTANNTMIRDMFQRIEAIDEKIRNGELVAADENLIESLVCHFSDILNVFRIETEKINAQYEAELARKAQAANLIQSVEETDNIPVSNAILCQQPDESNVVENKEDDSSNVITNQEAIVTSVNEVVAPSVSDPQLEETTKNSACKKGG</sequence>
<feature type="region of interest" description="Disordered" evidence="2">
    <location>
        <begin position="371"/>
        <end position="390"/>
    </location>
</feature>
<keyword evidence="4" id="KW-1185">Reference proteome</keyword>
<dbReference type="AlphaFoldDB" id="A0A158NX43"/>
<name>A0A158NX43_ATTCE</name>
<dbReference type="EnsemblMetazoa" id="XM_012206711.1">
    <property type="protein sequence ID" value="XP_012062101.1"/>
    <property type="gene ID" value="LOC105625378"/>
</dbReference>
<organism evidence="3 4">
    <name type="scientific">Atta cephalotes</name>
    <name type="common">Leafcutter ant</name>
    <dbReference type="NCBI Taxonomy" id="12957"/>
    <lineage>
        <taxon>Eukaryota</taxon>
        <taxon>Metazoa</taxon>
        <taxon>Ecdysozoa</taxon>
        <taxon>Arthropoda</taxon>
        <taxon>Hexapoda</taxon>
        <taxon>Insecta</taxon>
        <taxon>Pterygota</taxon>
        <taxon>Neoptera</taxon>
        <taxon>Endopterygota</taxon>
        <taxon>Hymenoptera</taxon>
        <taxon>Apocrita</taxon>
        <taxon>Aculeata</taxon>
        <taxon>Formicoidea</taxon>
        <taxon>Formicidae</taxon>
        <taxon>Myrmicinae</taxon>
        <taxon>Atta</taxon>
    </lineage>
</organism>
<reference evidence="3" key="2">
    <citation type="submission" date="2016-04" db="UniProtKB">
        <authorList>
            <consortium name="EnsemblMetazoa"/>
        </authorList>
    </citation>
    <scope>IDENTIFICATION</scope>
</reference>